<protein>
    <submittedName>
        <fullName evidence="1">Type VI secretion protein, VC_A0110 family</fullName>
    </submittedName>
</protein>
<dbReference type="KEGG" id="tvi:Thivi_2285"/>
<dbReference type="RefSeq" id="WP_014778678.1">
    <property type="nucleotide sequence ID" value="NC_018012.1"/>
</dbReference>
<evidence type="ECO:0000313" key="2">
    <source>
        <dbReference type="Proteomes" id="UP000006062"/>
    </source>
</evidence>
<dbReference type="InterPro" id="IPR010272">
    <property type="entry name" value="T6SS_TssF"/>
</dbReference>
<dbReference type="Pfam" id="PF05947">
    <property type="entry name" value="T6SS_TssF"/>
    <property type="match status" value="1"/>
</dbReference>
<reference evidence="1 2" key="1">
    <citation type="submission" date="2012-06" db="EMBL/GenBank/DDBJ databases">
        <title>Complete sequence of Thiocystis violascens DSM 198.</title>
        <authorList>
            <consortium name="US DOE Joint Genome Institute"/>
            <person name="Lucas S."/>
            <person name="Han J."/>
            <person name="Lapidus A."/>
            <person name="Cheng J.-F."/>
            <person name="Goodwin L."/>
            <person name="Pitluck S."/>
            <person name="Peters L."/>
            <person name="Ovchinnikova G."/>
            <person name="Teshima H."/>
            <person name="Detter J.C."/>
            <person name="Han C."/>
            <person name="Tapia R."/>
            <person name="Land M."/>
            <person name="Hauser L."/>
            <person name="Kyrpides N."/>
            <person name="Ivanova N."/>
            <person name="Pagani I."/>
            <person name="Vogl K."/>
            <person name="Liu Z."/>
            <person name="Frigaard N.-U."/>
            <person name="Bryant D."/>
            <person name="Woyke T."/>
        </authorList>
    </citation>
    <scope>NUCLEOTIDE SEQUENCE [LARGE SCALE GENOMIC DNA]</scope>
    <source>
        <strain evidence="2">ATCC 17096 / DSM 198 / 6111</strain>
    </source>
</reference>
<dbReference type="OrthoDB" id="9763676at2"/>
<proteinExistence type="predicted"/>
<keyword evidence="2" id="KW-1185">Reference proteome</keyword>
<dbReference type="AlphaFoldDB" id="I3YB64"/>
<accession>I3YB64</accession>
<dbReference type="HOGENOM" id="CLU_028593_2_0_6"/>
<dbReference type="NCBIfam" id="TIGR03359">
    <property type="entry name" value="VI_chp_6"/>
    <property type="match status" value="1"/>
</dbReference>
<gene>
    <name evidence="1" type="ordered locus">Thivi_2285</name>
</gene>
<sequence>MDPDFLRYYNRELQFIREMGAEFARDYPKIAGRIGLDGFECADPYVERLLEGFAFLTARVQLKLDAEFPNFTQHLLEMVYPHYLAPTPSMAVVQCQPDATKGSDLASGFTIPRGSSLRSLLGKGERTACEYRTAADVTLWPIELIEARPLSLAAALAVNAESVKGVKAGIRFRLRIAPELTFDQLPLDRLRLFLRGGDGLRMRLYEQLLGHALAVVVRPGTHPAPWQNRLNADCIRRVGFDDAEALLPYGPQSFQGYRLLQEYFAFPERYLFVEFSGLQPSIRRCHETELDLVVLLDQGGVFAEDAFDASYFALHCTPAINLFPKRADRIHLSNQSHEHHVVPDRTMPLDLEVFSVTDVVGIGTHSEPEQEFLPFYTSHDLVGGRAHRAYYTIQRMPRVPSEQQRQRGPRSSYLGGELFISLVDADEAPYRHNLRQLAVGTLCTNRDLPLLLPIGKGDTDFTLALSAPVQSVRCVAGPTKPRPSFPRGDSAWRLISHLSLNYLSLCDRDSEQGANALRELLTLYSDVSDAAIRGQVDGVRSVRTVPVTRRLPPASAAPGARPERVAFARGLQITLTLDPAAFEGSGVFLLGAVLEQFFAKYVSINSFTETIVTTPDHGEVMRWPARIGRRHTS</sequence>
<organism evidence="1 2">
    <name type="scientific">Thiocystis violascens (strain ATCC 17096 / DSM 198 / 6111)</name>
    <name type="common">Chromatium violascens</name>
    <dbReference type="NCBI Taxonomy" id="765911"/>
    <lineage>
        <taxon>Bacteria</taxon>
        <taxon>Pseudomonadati</taxon>
        <taxon>Pseudomonadota</taxon>
        <taxon>Gammaproteobacteria</taxon>
        <taxon>Chromatiales</taxon>
        <taxon>Chromatiaceae</taxon>
        <taxon>Thiocystis</taxon>
    </lineage>
</organism>
<dbReference type="EMBL" id="CP003154">
    <property type="protein sequence ID" value="AFL74232.1"/>
    <property type="molecule type" value="Genomic_DNA"/>
</dbReference>
<dbReference type="STRING" id="765911.Thivi_2285"/>
<dbReference type="Proteomes" id="UP000006062">
    <property type="component" value="Chromosome"/>
</dbReference>
<dbReference type="PIRSF" id="PIRSF028304">
    <property type="entry name" value="UCP028304"/>
    <property type="match status" value="1"/>
</dbReference>
<dbReference type="eggNOG" id="COG3519">
    <property type="taxonomic scope" value="Bacteria"/>
</dbReference>
<name>I3YB64_THIV6</name>
<evidence type="ECO:0000313" key="1">
    <source>
        <dbReference type="EMBL" id="AFL74232.1"/>
    </source>
</evidence>
<dbReference type="PANTHER" id="PTHR35370:SF1">
    <property type="entry name" value="TYPE VI SECRETION SYSTEM COMPONENT TSSF1"/>
    <property type="match status" value="1"/>
</dbReference>
<dbReference type="PANTHER" id="PTHR35370">
    <property type="entry name" value="CYTOPLASMIC PROTEIN-RELATED-RELATED"/>
    <property type="match status" value="1"/>
</dbReference>